<keyword evidence="12" id="KW-0378">Hydrolase</keyword>
<dbReference type="InterPro" id="IPR000672">
    <property type="entry name" value="THF_DH/CycHdrlase"/>
</dbReference>
<comment type="catalytic activity">
    <reaction evidence="18">
        <text>(6S)-5,6,7,8-tetrahydrofolate + formate + ATP = (6R)-10-formyltetrahydrofolate + ADP + phosphate</text>
        <dbReference type="Rhea" id="RHEA:20221"/>
        <dbReference type="ChEBI" id="CHEBI:15740"/>
        <dbReference type="ChEBI" id="CHEBI:30616"/>
        <dbReference type="ChEBI" id="CHEBI:43474"/>
        <dbReference type="ChEBI" id="CHEBI:57453"/>
        <dbReference type="ChEBI" id="CHEBI:195366"/>
        <dbReference type="ChEBI" id="CHEBI:456216"/>
        <dbReference type="EC" id="6.3.4.3"/>
    </reaction>
</comment>
<keyword evidence="11" id="KW-0547">Nucleotide-binding</keyword>
<dbReference type="InterPro" id="IPR036291">
    <property type="entry name" value="NAD(P)-bd_dom_sf"/>
</dbReference>
<dbReference type="Gene3D" id="3.10.410.10">
    <property type="entry name" value="Formyltetrahydrofolate synthetase, domain 3"/>
    <property type="match status" value="1"/>
</dbReference>
<dbReference type="GO" id="GO:0035999">
    <property type="term" value="P:tetrahydrofolate interconversion"/>
    <property type="evidence" value="ECO:0007669"/>
    <property type="project" value="TreeGrafter"/>
</dbReference>
<evidence type="ECO:0000256" key="14">
    <source>
        <dbReference type="ARBA" id="ARBA00022857"/>
    </source>
</evidence>
<dbReference type="FunFam" id="3.40.50.720:FF:000006">
    <property type="entry name" value="Bifunctional protein FolD"/>
    <property type="match status" value="1"/>
</dbReference>
<dbReference type="GO" id="GO:0005829">
    <property type="term" value="C:cytosol"/>
    <property type="evidence" value="ECO:0007669"/>
    <property type="project" value="TreeGrafter"/>
</dbReference>
<keyword evidence="13" id="KW-0067">ATP-binding</keyword>
<evidence type="ECO:0000256" key="8">
    <source>
        <dbReference type="ARBA" id="ARBA00017592"/>
    </source>
</evidence>
<feature type="domain" description="Tetrahydrofolate dehydrogenase/cyclohydrolase catalytic" evidence="19">
    <location>
        <begin position="5"/>
        <end position="123"/>
    </location>
</feature>
<dbReference type="Gene3D" id="1.10.8.770">
    <property type="match status" value="1"/>
</dbReference>
<comment type="similarity">
    <text evidence="3">In the C-terminal section; belongs to the formate--tetrahydrofolate ligase family.</text>
</comment>
<evidence type="ECO:0000256" key="11">
    <source>
        <dbReference type="ARBA" id="ARBA00022741"/>
    </source>
</evidence>
<dbReference type="Pfam" id="PF00763">
    <property type="entry name" value="THF_DHG_CYH"/>
    <property type="match status" value="1"/>
</dbReference>
<dbReference type="HAMAP" id="MF_01543">
    <property type="entry name" value="FTHFS"/>
    <property type="match status" value="1"/>
</dbReference>
<protein>
    <recommendedName>
        <fullName evidence="8">C-1-tetrahydrofolate synthase, cytoplasmic</fullName>
        <ecNumber evidence="7">1.5.1.5</ecNumber>
        <ecNumber evidence="6">3.5.4.9</ecNumber>
        <ecNumber evidence="5">6.3.4.3</ecNumber>
    </recommendedName>
</protein>
<evidence type="ECO:0000256" key="12">
    <source>
        <dbReference type="ARBA" id="ARBA00022801"/>
    </source>
</evidence>
<evidence type="ECO:0000313" key="21">
    <source>
        <dbReference type="Proteomes" id="UP000046395"/>
    </source>
</evidence>
<evidence type="ECO:0000256" key="4">
    <source>
        <dbReference type="ARBA" id="ARBA00011738"/>
    </source>
</evidence>
<evidence type="ECO:0000256" key="13">
    <source>
        <dbReference type="ARBA" id="ARBA00022840"/>
    </source>
</evidence>
<dbReference type="InterPro" id="IPR020631">
    <property type="entry name" value="THF_DH/CycHdrlase_NAD-bd_dom"/>
</dbReference>
<feature type="domain" description="Tetrahydrofolate dehydrogenase/cyclohydrolase NAD(P)-binding" evidence="20">
    <location>
        <begin position="144"/>
        <end position="266"/>
    </location>
</feature>
<dbReference type="SUPFAM" id="SSF51735">
    <property type="entry name" value="NAD(P)-binding Rossmann-fold domains"/>
    <property type="match status" value="1"/>
</dbReference>
<evidence type="ECO:0000256" key="3">
    <source>
        <dbReference type="ARBA" id="ARBA00006985"/>
    </source>
</evidence>
<dbReference type="SUPFAM" id="SSF52540">
    <property type="entry name" value="P-loop containing nucleoside triphosphate hydrolases"/>
    <property type="match status" value="1"/>
</dbReference>
<evidence type="ECO:0000256" key="1">
    <source>
        <dbReference type="ARBA" id="ARBA00004777"/>
    </source>
</evidence>
<dbReference type="Gene3D" id="3.40.50.300">
    <property type="entry name" value="P-loop containing nucleotide triphosphate hydrolases"/>
    <property type="match status" value="2"/>
</dbReference>
<dbReference type="InterPro" id="IPR000559">
    <property type="entry name" value="Formate_THF_ligase"/>
</dbReference>
<dbReference type="GO" id="GO:0005524">
    <property type="term" value="F:ATP binding"/>
    <property type="evidence" value="ECO:0007669"/>
    <property type="project" value="UniProtKB-KW"/>
</dbReference>
<dbReference type="InterPro" id="IPR020630">
    <property type="entry name" value="THF_DH/CycHdrlase_cat_dom"/>
</dbReference>
<reference evidence="22" key="1">
    <citation type="submission" date="2019-12" db="UniProtKB">
        <authorList>
            <consortium name="WormBaseParasite"/>
        </authorList>
    </citation>
    <scope>IDENTIFICATION</scope>
</reference>
<evidence type="ECO:0000256" key="18">
    <source>
        <dbReference type="ARBA" id="ARBA00049033"/>
    </source>
</evidence>
<keyword evidence="10" id="KW-0436">Ligase</keyword>
<evidence type="ECO:0000256" key="2">
    <source>
        <dbReference type="ARBA" id="ARBA00005559"/>
    </source>
</evidence>
<evidence type="ECO:0000256" key="17">
    <source>
        <dbReference type="ARBA" id="ARBA00036357"/>
    </source>
</evidence>
<dbReference type="Pfam" id="PF01268">
    <property type="entry name" value="FTHFS"/>
    <property type="match status" value="1"/>
</dbReference>
<keyword evidence="14" id="KW-0521">NADP</keyword>
<dbReference type="EC" id="3.5.4.9" evidence="6"/>
<evidence type="ECO:0000313" key="22">
    <source>
        <dbReference type="WBParaSite" id="TMUE_2000009823.1"/>
    </source>
</evidence>
<dbReference type="EC" id="1.5.1.5" evidence="7"/>
<dbReference type="PRINTS" id="PR00085">
    <property type="entry name" value="THFDHDRGNASE"/>
</dbReference>
<evidence type="ECO:0000259" key="19">
    <source>
        <dbReference type="Pfam" id="PF00763"/>
    </source>
</evidence>
<comment type="similarity">
    <text evidence="2">In the N-terminal section; belongs to the tetrahydrofolate dehydrogenase/cyclohydrolase family.</text>
</comment>
<dbReference type="WBParaSite" id="TMUE_2000009823.1">
    <property type="protein sequence ID" value="TMUE_2000009823.1"/>
    <property type="gene ID" value="WBGene00285687"/>
</dbReference>
<dbReference type="FunFam" id="3.40.50.300:FF:000245">
    <property type="entry name" value="C-1-tetrahydrofolate synthase, cytoplasmic"/>
    <property type="match status" value="1"/>
</dbReference>
<organism evidence="21 22">
    <name type="scientific">Trichuris muris</name>
    <name type="common">Mouse whipworm</name>
    <dbReference type="NCBI Taxonomy" id="70415"/>
    <lineage>
        <taxon>Eukaryota</taxon>
        <taxon>Metazoa</taxon>
        <taxon>Ecdysozoa</taxon>
        <taxon>Nematoda</taxon>
        <taxon>Enoplea</taxon>
        <taxon>Dorylaimia</taxon>
        <taxon>Trichinellida</taxon>
        <taxon>Trichuridae</taxon>
        <taxon>Trichuris</taxon>
    </lineage>
</organism>
<sequence length="947" mass="101703">MASLIDGKAVAKSLRDKLKERIETIQRDYPKFRPGLAILQVGDRPDSNVYIKHKVKAATEVGVNVRVIKLPKSVKYDSLVEHLKALNCDPFVHGIIVQLPLDIDEPVDTEAIINTIDSTKDIDGLTILNAGRLARGELENTIIPCTPNGCLELLKSIGVDLAGKHCVVVGRSRIVGGPASALFLWNNATVTTCHSRTKNLDEICRTADVLLVAVGQPNLIKGSWLKPGVVVIDCGMNTINESNSKKLCGDVDFEEARLIASFITPNTVDAAVRQQNFRKAWPLVIQEVQYRHPVPSDIAISKAQVPIPVTDIGLAIGLAPTEIEPFGKYKAKISLNVLERLTDAKNGNYVVVTSMTPTPEGIGKSTITIGLVQALNASLSVNAIGCVRQPSLGPTFSMKGGAAGGGYSQIIPMEEFNLHLTGDIHAVVAAANLIGAAIDARIFHEATLSDEGLYKRLVPTRNGTKTFSSIQTSRLCKLGIQKDRPEELTENEIHRFVRLDIDPSSISWNRVIDTNDRFLRTVTIGQSPSEKGMSRECHFSIAAASELMVILSMATSLRDMRSRLGKIVVAFDKNGSPVTTDDLGVTGGVAVLLKDAIRPTLMQTLGGCPVFVHTGPFANIAHGSSSMLADLIALKLVGPEGVVVTEAGFGADIGFEKFANIKCRASGLAPNAVVLVVTVGALKRQAGPVGRHEGGGDALVEAGCQQDLSLIERGCDNMIHHIKSILKFGVAVVVAINRFNTDLDTQIALIKSKAIAGGAFSAVVCDNWAYGAEGAAELAVMVKQACNESAGHFRFLYADEEPIMAKIERIAKEIYGAEAVEFLPEALKALELFKRHNIDNLPVCMAKTPLSLSMDPKLVGVPSGYVLPVRDVKAYTGAGFVYALVGDIQTMPGLPLLGQIEGARPTGLVHLQFLEVRTGYRFQLSCVSFRQPGIACELLGRIKIVAQ</sequence>
<evidence type="ECO:0000256" key="7">
    <source>
        <dbReference type="ARBA" id="ARBA00012859"/>
    </source>
</evidence>
<evidence type="ECO:0000259" key="20">
    <source>
        <dbReference type="Pfam" id="PF02882"/>
    </source>
</evidence>
<dbReference type="GO" id="GO:0004488">
    <property type="term" value="F:methylenetetrahydrofolate dehydrogenase (NADP+) activity"/>
    <property type="evidence" value="ECO:0007669"/>
    <property type="project" value="UniProtKB-EC"/>
</dbReference>
<comment type="catalytic activity">
    <reaction evidence="17">
        <text>(6R)-5,10-methenyltetrahydrofolate + H2O = (6R)-10-formyltetrahydrofolate + H(+)</text>
        <dbReference type="Rhea" id="RHEA:23700"/>
        <dbReference type="ChEBI" id="CHEBI:15377"/>
        <dbReference type="ChEBI" id="CHEBI:15378"/>
        <dbReference type="ChEBI" id="CHEBI:57455"/>
        <dbReference type="ChEBI" id="CHEBI:195366"/>
        <dbReference type="EC" id="3.5.4.9"/>
    </reaction>
</comment>
<evidence type="ECO:0000256" key="10">
    <source>
        <dbReference type="ARBA" id="ARBA00022598"/>
    </source>
</evidence>
<dbReference type="FunFam" id="3.40.50.10860:FF:000005">
    <property type="entry name" value="C-1-tetrahydrofolate synthase, cytoplasmic, putative"/>
    <property type="match status" value="1"/>
</dbReference>
<proteinExistence type="inferred from homology"/>
<dbReference type="Proteomes" id="UP000046395">
    <property type="component" value="Unassembled WGS sequence"/>
</dbReference>
<dbReference type="PANTHER" id="PTHR48099:SF5">
    <property type="entry name" value="C-1-TETRAHYDROFOLATE SYNTHASE, CYTOPLASMIC"/>
    <property type="match status" value="1"/>
</dbReference>
<dbReference type="FunFam" id="3.10.410.10:FF:000001">
    <property type="entry name" value="Putative formate--tetrahydrofolate ligase"/>
    <property type="match status" value="1"/>
</dbReference>
<dbReference type="GO" id="GO:0004477">
    <property type="term" value="F:methenyltetrahydrofolate cyclohydrolase activity"/>
    <property type="evidence" value="ECO:0007669"/>
    <property type="project" value="UniProtKB-EC"/>
</dbReference>
<dbReference type="CDD" id="cd00477">
    <property type="entry name" value="FTHFS"/>
    <property type="match status" value="1"/>
</dbReference>
<dbReference type="HAMAP" id="MF_01576">
    <property type="entry name" value="THF_DHG_CYH"/>
    <property type="match status" value="1"/>
</dbReference>
<dbReference type="InterPro" id="IPR027417">
    <property type="entry name" value="P-loop_NTPase"/>
</dbReference>
<dbReference type="Pfam" id="PF02882">
    <property type="entry name" value="THF_DHG_CYH_C"/>
    <property type="match status" value="1"/>
</dbReference>
<comment type="pathway">
    <text evidence="1">One-carbon metabolism; tetrahydrofolate interconversion.</text>
</comment>
<dbReference type="PANTHER" id="PTHR48099">
    <property type="entry name" value="C-1-TETRAHYDROFOLATE SYNTHASE, CYTOPLASMIC-RELATED"/>
    <property type="match status" value="1"/>
</dbReference>
<name>A0A5S6QRP1_TRIMR</name>
<evidence type="ECO:0000256" key="9">
    <source>
        <dbReference type="ARBA" id="ARBA00022563"/>
    </source>
</evidence>
<accession>A0A5S6QRP1</accession>
<dbReference type="STRING" id="70415.A0A5S6QRP1"/>
<evidence type="ECO:0000256" key="15">
    <source>
        <dbReference type="ARBA" id="ARBA00023002"/>
    </source>
</evidence>
<keyword evidence="16" id="KW-0511">Multifunctional enzyme</keyword>
<dbReference type="Gene3D" id="3.40.50.720">
    <property type="entry name" value="NAD(P)-binding Rossmann-like Domain"/>
    <property type="match status" value="1"/>
</dbReference>
<dbReference type="GO" id="GO:0004329">
    <property type="term" value="F:formate-tetrahydrofolate ligase activity"/>
    <property type="evidence" value="ECO:0007669"/>
    <property type="project" value="UniProtKB-EC"/>
</dbReference>
<dbReference type="InterPro" id="IPR046346">
    <property type="entry name" value="Aminoacid_DH-like_N_sf"/>
</dbReference>
<keyword evidence="15" id="KW-0560">Oxidoreductase</keyword>
<evidence type="ECO:0000256" key="6">
    <source>
        <dbReference type="ARBA" id="ARBA00012776"/>
    </source>
</evidence>
<dbReference type="EC" id="6.3.4.3" evidence="5"/>
<evidence type="ECO:0000256" key="5">
    <source>
        <dbReference type="ARBA" id="ARBA00012295"/>
    </source>
</evidence>
<dbReference type="CDD" id="cd01080">
    <property type="entry name" value="NAD_bind_m-THF_DH_Cyclohyd"/>
    <property type="match status" value="1"/>
</dbReference>
<dbReference type="AlphaFoldDB" id="A0A5S6QRP1"/>
<comment type="subunit">
    <text evidence="4">Homodimer.</text>
</comment>
<evidence type="ECO:0000256" key="16">
    <source>
        <dbReference type="ARBA" id="ARBA00023268"/>
    </source>
</evidence>
<dbReference type="Gene3D" id="3.40.50.10860">
    <property type="entry name" value="Leucine Dehydrogenase, chain A, domain 1"/>
    <property type="match status" value="1"/>
</dbReference>
<keyword evidence="21" id="KW-1185">Reference proteome</keyword>
<dbReference type="SUPFAM" id="SSF53223">
    <property type="entry name" value="Aminoacid dehydrogenase-like, N-terminal domain"/>
    <property type="match status" value="1"/>
</dbReference>
<keyword evidence="9" id="KW-0554">One-carbon metabolism</keyword>